<feature type="short sequence motif" description="DGA/G" evidence="8">
    <location>
        <begin position="1002"/>
        <end position="1004"/>
    </location>
</feature>
<evidence type="ECO:0000259" key="10">
    <source>
        <dbReference type="PROSITE" id="PS50089"/>
    </source>
</evidence>
<dbReference type="PANTHER" id="PTHR24185:SF1">
    <property type="entry name" value="CALCIUM-INDEPENDENT PHOSPHOLIPASE A2-GAMMA"/>
    <property type="match status" value="1"/>
</dbReference>
<evidence type="ECO:0000256" key="3">
    <source>
        <dbReference type="ARBA" id="ARBA00022801"/>
    </source>
</evidence>
<evidence type="ECO:0000313" key="13">
    <source>
        <dbReference type="Proteomes" id="UP000572817"/>
    </source>
</evidence>
<feature type="short sequence motif" description="GXGXXG" evidence="8">
    <location>
        <begin position="809"/>
        <end position="814"/>
    </location>
</feature>
<dbReference type="GO" id="GO:0016042">
    <property type="term" value="P:lipid catabolic process"/>
    <property type="evidence" value="ECO:0007669"/>
    <property type="project" value="UniProtKB-UniRule"/>
</dbReference>
<feature type="short sequence motif" description="GXSXG" evidence="8">
    <location>
        <begin position="843"/>
        <end position="847"/>
    </location>
</feature>
<gene>
    <name evidence="12" type="ORF">GTA08_BOTSDO05943</name>
</gene>
<keyword evidence="6 8" id="KW-0443">Lipid metabolism</keyword>
<keyword evidence="13" id="KW-1185">Reference proteome</keyword>
<dbReference type="Gene3D" id="3.40.1090.10">
    <property type="entry name" value="Cytosolic phospholipase A2 catalytic domain"/>
    <property type="match status" value="1"/>
</dbReference>
<feature type="active site" description="Proton acceptor" evidence="8">
    <location>
        <position position="1002"/>
    </location>
</feature>
<evidence type="ECO:0000256" key="4">
    <source>
        <dbReference type="ARBA" id="ARBA00022833"/>
    </source>
</evidence>
<dbReference type="GO" id="GO:0047499">
    <property type="term" value="F:calcium-independent phospholipase A2 activity"/>
    <property type="evidence" value="ECO:0007669"/>
    <property type="project" value="TreeGrafter"/>
</dbReference>
<feature type="region of interest" description="Disordered" evidence="9">
    <location>
        <begin position="1309"/>
        <end position="1350"/>
    </location>
</feature>
<evidence type="ECO:0000259" key="11">
    <source>
        <dbReference type="PROSITE" id="PS51635"/>
    </source>
</evidence>
<reference evidence="12" key="1">
    <citation type="submission" date="2020-04" db="EMBL/GenBank/DDBJ databases">
        <title>Genome Assembly and Annotation of Botryosphaeria dothidea sdau 11-99, a Latent Pathogen of Apple Fruit Ring Rot in China.</title>
        <authorList>
            <person name="Yu C."/>
            <person name="Diao Y."/>
            <person name="Lu Q."/>
            <person name="Zhao J."/>
            <person name="Cui S."/>
            <person name="Peng C."/>
            <person name="He B."/>
            <person name="Liu H."/>
        </authorList>
    </citation>
    <scope>NUCLEOTIDE SEQUENCE [LARGE SCALE GENOMIC DNA]</scope>
    <source>
        <strain evidence="12">Sdau11-99</strain>
    </source>
</reference>
<feature type="domain" description="RING-type" evidence="10">
    <location>
        <begin position="738"/>
        <end position="782"/>
    </location>
</feature>
<evidence type="ECO:0000256" key="7">
    <source>
        <dbReference type="PROSITE-ProRule" id="PRU00175"/>
    </source>
</evidence>
<dbReference type="OrthoDB" id="194358at2759"/>
<keyword evidence="5 8" id="KW-0442">Lipid degradation</keyword>
<dbReference type="InterPro" id="IPR001841">
    <property type="entry name" value="Znf_RING"/>
</dbReference>
<dbReference type="SUPFAM" id="SSF52151">
    <property type="entry name" value="FabD/lysophospholipase-like"/>
    <property type="match status" value="1"/>
</dbReference>
<dbReference type="GO" id="GO:0046486">
    <property type="term" value="P:glycerolipid metabolic process"/>
    <property type="evidence" value="ECO:0007669"/>
    <property type="project" value="UniProtKB-ARBA"/>
</dbReference>
<keyword evidence="1" id="KW-0479">Metal-binding</keyword>
<organism evidence="12 13">
    <name type="scientific">Botryosphaeria dothidea</name>
    <dbReference type="NCBI Taxonomy" id="55169"/>
    <lineage>
        <taxon>Eukaryota</taxon>
        <taxon>Fungi</taxon>
        <taxon>Dikarya</taxon>
        <taxon>Ascomycota</taxon>
        <taxon>Pezizomycotina</taxon>
        <taxon>Dothideomycetes</taxon>
        <taxon>Dothideomycetes incertae sedis</taxon>
        <taxon>Botryosphaeriales</taxon>
        <taxon>Botryosphaeriaceae</taxon>
        <taxon>Botryosphaeria</taxon>
    </lineage>
</organism>
<accession>A0A8H4ITS8</accession>
<sequence>MSRSSSSSQRTMRKVPQSRPLSIRTSLYLNPYEDLYKFDGGFTENLLGLDESDLCDASYTYSNIARENELETVIMDTPIEEPVRNFDPAQFFFSEGESGISHQCEQCSTDSDVSFCNVCEAVFCAKCREEQILHKRQKMDFHGIPHEKTLASVARKVQSILKPPRDQSIQEELHRRDAEMAWFGVFRPSDVSPVFQDYGRFNDLMRMTEEQTTSPLVQSIESPDRDVRTPSLVSFVGETRAGKSIVIKLLIELNTESHQKYTTPVVGVSGSDVPTSEDVHLYLEPQTAYTHTPVLFADCEGLTGGTREPMGAIFKKKHRKAGAEASAKDRPTVPKISEREISWADSALRRSRKFAVTNFYPRLLHTFSDVVVFVLREARVVESVFERLLEWAVAALEMSSNQPVLPHAIIVLNASSNDIEPSLWNSQNPTDTIFENLRGTLDRNSLFKRQVQVWRERGRDIGSLQQLMLSYYSSIQIIRVPEKGRPKLIQAQAQELYNSIRKACSWARDARAELRMLLDVEELQSYLDCAFDHFARTLDEPFDFVQASLANSPIPLDFGGNILKLAINVMEEWQDEPDARSIFQELSYVVASCIMFDLARNKNKETVESIFPLYLEHLDAALENFCNSHWPCEFVKPGTGVRCVNVRNGHAKGHQKKDGKVLAVGDYAPAFCFRDYHEQFQRNVFLNPKDLQTLLHKQVVNNEPEEKAVAEIHWNTVLANFFRRRGSEGNNFHSHTACFCCLFEMSKHSLPCGHIICTSCAKIYGFKSGKNELWIHGCPLCHSGKNQPESCRIYLKPRMTGVRVLTLDGGGMRGVVELEVLRLIERALGDKLPIRHFFDLIVGTSTGGLIALGLVSQGWSVEECLTFFERLCAIAFTPRIAANVPGISWLISNYHHSLYETSPLEKSLLEAFGNEKYLFGGRGATQPSGVKVAITTTSAASGTPVVLSNYNRHSLEKLPYHFQRPENNQAELKLWEAGRAISAAPRFFKSFHHEASQQVYLDGAIYHNSPIVIAERESKLIWPDQLFIRINPEKSDLPRLDNVSQMRELQEYVRQKLSSREWEITIRRLAMRLVATSFFFELRKPIDNDKNVYGHMLCRLPKQSQEICELAKLIKSWVAFGRQPFFFAQQQGSDGTKAKQVTISEDTIERMIASREFSMPGISLELSHKYAPIEMQLCFNESEAFPISGFPRCLFDETAGIRSPLRRDVPVSTSRRTRWVSQFGEGPRKKWTPPSPAESDRQKHQSLRSWARASSSHLQTSGLQSTDEAFIANAHAQMYGTSPVAATAEEPQESKLGTAIRGAIRGIVQKAKSPVGRDSAEEETSQRTTSSEHIRNTPETGAVPSPGVYEMAGDHSFHIAAHPKPHPGSPEMVVDPFQQMSRDQSGENRGFWFPRPGRCHEQAKEDNDDAVLQQFARMLQAKDEAPPPGASQNTFKIELPYVEPSYGYGSAEYWADEILISLDSSSSTALTNLLTTAFLALNADATSPPDAPAPATIATADPSLLDATSGHPGTLRPPLSKRLPANFRQVVYCADANRRGQCQTDHLRSSISSLYPSKGTYCMAYDRADCDARRSNVMVSDPGAWDLKKLRMNDKISSSKCVQYG</sequence>
<evidence type="ECO:0000256" key="5">
    <source>
        <dbReference type="ARBA" id="ARBA00022963"/>
    </source>
</evidence>
<dbReference type="Pfam" id="PF01734">
    <property type="entry name" value="Patatin"/>
    <property type="match status" value="1"/>
</dbReference>
<dbReference type="InterPro" id="IPR002641">
    <property type="entry name" value="PNPLA_dom"/>
</dbReference>
<feature type="active site" description="Nucleophile" evidence="8">
    <location>
        <position position="845"/>
    </location>
</feature>
<keyword evidence="3 8" id="KW-0378">Hydrolase</keyword>
<evidence type="ECO:0000256" key="6">
    <source>
        <dbReference type="ARBA" id="ARBA00023098"/>
    </source>
</evidence>
<dbReference type="PANTHER" id="PTHR24185">
    <property type="entry name" value="CALCIUM-INDEPENDENT PHOSPHOLIPASE A2-GAMMA"/>
    <property type="match status" value="1"/>
</dbReference>
<evidence type="ECO:0000256" key="9">
    <source>
        <dbReference type="SAM" id="MobiDB-lite"/>
    </source>
</evidence>
<evidence type="ECO:0000313" key="12">
    <source>
        <dbReference type="EMBL" id="KAF4306158.1"/>
    </source>
</evidence>
<evidence type="ECO:0000256" key="8">
    <source>
        <dbReference type="PROSITE-ProRule" id="PRU01161"/>
    </source>
</evidence>
<keyword evidence="4" id="KW-0862">Zinc</keyword>
<dbReference type="InterPro" id="IPR017907">
    <property type="entry name" value="Znf_RING_CS"/>
</dbReference>
<feature type="domain" description="PNPLA" evidence="11">
    <location>
        <begin position="805"/>
        <end position="1015"/>
    </location>
</feature>
<feature type="region of interest" description="Disordered" evidence="9">
    <location>
        <begin position="1216"/>
        <end position="1262"/>
    </location>
</feature>
<dbReference type="PROSITE" id="PS00518">
    <property type="entry name" value="ZF_RING_1"/>
    <property type="match status" value="1"/>
</dbReference>
<dbReference type="PROSITE" id="PS51635">
    <property type="entry name" value="PNPLA"/>
    <property type="match status" value="1"/>
</dbReference>
<name>A0A8H4ITS8_9PEZI</name>
<dbReference type="EMBL" id="WWBZ02000033">
    <property type="protein sequence ID" value="KAF4306158.1"/>
    <property type="molecule type" value="Genomic_DNA"/>
</dbReference>
<dbReference type="InterPro" id="IPR016035">
    <property type="entry name" value="Acyl_Trfase/lysoPLipase"/>
</dbReference>
<dbReference type="CDD" id="cd07199">
    <property type="entry name" value="Pat17_PNPLA8_PNPLA9_like"/>
    <property type="match status" value="1"/>
</dbReference>
<evidence type="ECO:0000256" key="1">
    <source>
        <dbReference type="ARBA" id="ARBA00022723"/>
    </source>
</evidence>
<proteinExistence type="predicted"/>
<dbReference type="CDD" id="cd16449">
    <property type="entry name" value="RING-HC"/>
    <property type="match status" value="1"/>
</dbReference>
<evidence type="ECO:0000256" key="2">
    <source>
        <dbReference type="ARBA" id="ARBA00022771"/>
    </source>
</evidence>
<dbReference type="Proteomes" id="UP000572817">
    <property type="component" value="Unassembled WGS sequence"/>
</dbReference>
<dbReference type="GO" id="GO:0008270">
    <property type="term" value="F:zinc ion binding"/>
    <property type="evidence" value="ECO:0007669"/>
    <property type="project" value="UniProtKB-KW"/>
</dbReference>
<dbReference type="GO" id="GO:0019369">
    <property type="term" value="P:arachidonate metabolic process"/>
    <property type="evidence" value="ECO:0007669"/>
    <property type="project" value="TreeGrafter"/>
</dbReference>
<dbReference type="GO" id="GO:0016020">
    <property type="term" value="C:membrane"/>
    <property type="evidence" value="ECO:0007669"/>
    <property type="project" value="TreeGrafter"/>
</dbReference>
<comment type="caution">
    <text evidence="12">The sequence shown here is derived from an EMBL/GenBank/DDBJ whole genome shotgun (WGS) entry which is preliminary data.</text>
</comment>
<protein>
    <submittedName>
        <fullName evidence="12">Lysophospholipase-like protein</fullName>
    </submittedName>
</protein>
<feature type="compositionally biased region" description="Polar residues" evidence="9">
    <location>
        <begin position="1252"/>
        <end position="1262"/>
    </location>
</feature>
<dbReference type="PROSITE" id="PS50089">
    <property type="entry name" value="ZF_RING_2"/>
    <property type="match status" value="1"/>
</dbReference>
<keyword evidence="2 7" id="KW-0863">Zinc-finger</keyword>